<accession>A6DR07</accession>
<evidence type="ECO:0000313" key="2">
    <source>
        <dbReference type="Proteomes" id="UP000004947"/>
    </source>
</evidence>
<organism evidence="1 2">
    <name type="scientific">Lentisphaera araneosa HTCC2155</name>
    <dbReference type="NCBI Taxonomy" id="313628"/>
    <lineage>
        <taxon>Bacteria</taxon>
        <taxon>Pseudomonadati</taxon>
        <taxon>Lentisphaerota</taxon>
        <taxon>Lentisphaeria</taxon>
        <taxon>Lentisphaerales</taxon>
        <taxon>Lentisphaeraceae</taxon>
        <taxon>Lentisphaera</taxon>
    </lineage>
</organism>
<comment type="caution">
    <text evidence="1">The sequence shown here is derived from an EMBL/GenBank/DDBJ whole genome shotgun (WGS) entry which is preliminary data.</text>
</comment>
<dbReference type="eggNOG" id="ENOG502ZB6W">
    <property type="taxonomic scope" value="Bacteria"/>
</dbReference>
<reference evidence="1 2" key="1">
    <citation type="journal article" date="2010" name="J. Bacteriol.">
        <title>Genome sequence of Lentisphaera araneosa HTCC2155T, the type species of the order Lentisphaerales in the phylum Lentisphaerae.</title>
        <authorList>
            <person name="Thrash J.C."/>
            <person name="Cho J.C."/>
            <person name="Vergin K.L."/>
            <person name="Morris R.M."/>
            <person name="Giovannoni S.J."/>
        </authorList>
    </citation>
    <scope>NUCLEOTIDE SEQUENCE [LARGE SCALE GENOMIC DNA]</scope>
    <source>
        <strain evidence="1 2">HTCC2155</strain>
    </source>
</reference>
<dbReference type="EMBL" id="ABCK01000022">
    <property type="protein sequence ID" value="EDM25895.1"/>
    <property type="molecule type" value="Genomic_DNA"/>
</dbReference>
<dbReference type="Proteomes" id="UP000004947">
    <property type="component" value="Unassembled WGS sequence"/>
</dbReference>
<proteinExistence type="predicted"/>
<sequence>MIDPVYPKEAKKQHELLAYYDDHGHPTGYSMDLINSVCLDNKCKLVEVTMYWDDAGNYSHLTYPEKKPLTKVEHEPFTAEDYEMLDKILKDKKSILQEHSLAYLAKEPDKPKEKKDVLPEADDEDVDGESIATPATVKDAVVKDAAWTTWVLWTYANTEIVPILQTETELHCTPAYIQKTLDNKDWLKIEFILNYLMREKIYTQDYVDTTANALAEAGIDQIDLGLTYLKTATQNKNDYYQKTIQALPEMENYNAAIIIDELANEDALDDETLLLLSEKLSKSSYYTVHLTLQFIENKNLFSDKLELNLSALLEVKDFFIARRAYRFLEEQTLSPKVNQKLADFAKKHEDRI</sequence>
<keyword evidence="2" id="KW-1185">Reference proteome</keyword>
<evidence type="ECO:0000313" key="1">
    <source>
        <dbReference type="EMBL" id="EDM25895.1"/>
    </source>
</evidence>
<name>A6DR07_9BACT</name>
<dbReference type="AlphaFoldDB" id="A6DR07"/>
<gene>
    <name evidence="1" type="ORF">LNTAR_07629</name>
</gene>
<protein>
    <submittedName>
        <fullName evidence="1">Uncharacterized protein</fullName>
    </submittedName>
</protein>